<feature type="transmembrane region" description="Helical" evidence="16">
    <location>
        <begin position="247"/>
        <end position="268"/>
    </location>
</feature>
<feature type="transmembrane region" description="Helical" evidence="16">
    <location>
        <begin position="48"/>
        <end position="73"/>
    </location>
</feature>
<evidence type="ECO:0000256" key="10">
    <source>
        <dbReference type="ARBA" id="ARBA00036651"/>
    </source>
</evidence>
<evidence type="ECO:0000256" key="14">
    <source>
        <dbReference type="ARBA" id="ARBA00048570"/>
    </source>
</evidence>
<comment type="pathway">
    <text evidence="12">Phospholipid metabolism; phosphatidylcholine biosynthesis; phosphatidylcholine from phosphocholine: step 2/2.</text>
</comment>
<evidence type="ECO:0000256" key="11">
    <source>
        <dbReference type="ARBA" id="ARBA00036890"/>
    </source>
</evidence>
<feature type="transmembrane region" description="Helical" evidence="16">
    <location>
        <begin position="323"/>
        <end position="343"/>
    </location>
</feature>
<keyword evidence="7" id="KW-0594">Phospholipid biosynthesis</keyword>
<dbReference type="InterPro" id="IPR014472">
    <property type="entry name" value="CHOPT"/>
</dbReference>
<dbReference type="GO" id="GO:0004307">
    <property type="term" value="F:ethanolaminephosphotransferase activity"/>
    <property type="evidence" value="ECO:0007669"/>
    <property type="project" value="TreeGrafter"/>
</dbReference>
<keyword evidence="5 16" id="KW-1133">Transmembrane helix</keyword>
<dbReference type="PIRSF" id="PIRSF015665">
    <property type="entry name" value="CHOPT"/>
    <property type="match status" value="1"/>
</dbReference>
<comment type="catalytic activity">
    <reaction evidence="14">
        <text>CDP-choline + a 1,2-diacyl-sn-glycerol = a 1,2-diacyl-sn-glycero-3-phosphocholine + CMP + H(+)</text>
        <dbReference type="Rhea" id="RHEA:32939"/>
        <dbReference type="ChEBI" id="CHEBI:15378"/>
        <dbReference type="ChEBI" id="CHEBI:17815"/>
        <dbReference type="ChEBI" id="CHEBI:57643"/>
        <dbReference type="ChEBI" id="CHEBI:58779"/>
        <dbReference type="ChEBI" id="CHEBI:60377"/>
        <dbReference type="EC" id="2.7.8.2"/>
    </reaction>
    <physiologicalReaction direction="left-to-right" evidence="14">
        <dbReference type="Rhea" id="RHEA:32940"/>
    </physiologicalReaction>
</comment>
<evidence type="ECO:0000256" key="15">
    <source>
        <dbReference type="RuleBase" id="RU003750"/>
    </source>
</evidence>
<feature type="transmembrane region" description="Helical" evidence="16">
    <location>
        <begin position="288"/>
        <end position="311"/>
    </location>
</feature>
<keyword evidence="8" id="KW-1208">Phospholipid metabolism</keyword>
<dbReference type="Gene3D" id="1.20.120.1760">
    <property type="match status" value="1"/>
</dbReference>
<evidence type="ECO:0000256" key="16">
    <source>
        <dbReference type="SAM" id="Phobius"/>
    </source>
</evidence>
<sequence>MIFSSADILTQQQLKRLSEHKYLSSGNTLLDPFMQTFWRYFVEKLPRWLAPNLMTVIGLAVNAFTTLILICYSPDARQSVPAWALLLFAFGLFVYQTLDACDGKQARRTNSSSPLGELFDHGCDSLSTVFVAIATCIAVQLGYYPGWMFYQCIAASTVFYTAHWQTYVSATLRFGKFDVTEAQFTIMLINRYLAPKSGKQRHVPYLNLECCLLVSYFVMFGVVITLYSYITVIVTGGVGKNGSTVAILFKCELKIIPVIIAAVTHLVMTSKNLTVILSGGVGKNGSTVAGTSVLSPFIPIAVVVIPAFVIYQKSTTHLYENHPCLYLITFGLVIAKITNKLVIAHMTKSEMEYLDSVLIGPAMLFLNQYFNSYLPEYFVLWLALVYTIADMLHYAIIACLQISGYLKINIFTIRPFVSTSSSTKSEKTMKNMINGRDNKKYFLRTGKQH</sequence>
<dbReference type="AlphaFoldDB" id="A0A443SUA8"/>
<feature type="transmembrane region" description="Helical" evidence="16">
    <location>
        <begin position="80"/>
        <end position="98"/>
    </location>
</feature>
<evidence type="ECO:0000256" key="1">
    <source>
        <dbReference type="ARBA" id="ARBA00004141"/>
    </source>
</evidence>
<dbReference type="GO" id="GO:0005794">
    <property type="term" value="C:Golgi apparatus"/>
    <property type="evidence" value="ECO:0007669"/>
    <property type="project" value="TreeGrafter"/>
</dbReference>
<dbReference type="Pfam" id="PF01066">
    <property type="entry name" value="CDP-OH_P_transf"/>
    <property type="match status" value="1"/>
</dbReference>
<comment type="catalytic activity">
    <reaction evidence="10">
        <text>1,2-dioctanoyl-sn-glycerol + CDP-choline = 1,2-dioctanoyl-sn-glycero-3-phosphocholine + CMP + H(+)</text>
        <dbReference type="Rhea" id="RHEA:54232"/>
        <dbReference type="ChEBI" id="CHEBI:15378"/>
        <dbReference type="ChEBI" id="CHEBI:58779"/>
        <dbReference type="ChEBI" id="CHEBI:60377"/>
        <dbReference type="ChEBI" id="CHEBI:76979"/>
        <dbReference type="ChEBI" id="CHEBI:78228"/>
    </reaction>
    <physiologicalReaction direction="left-to-right" evidence="10">
        <dbReference type="Rhea" id="RHEA:54233"/>
    </physiologicalReaction>
</comment>
<dbReference type="Proteomes" id="UP000288716">
    <property type="component" value="Unassembled WGS sequence"/>
</dbReference>
<evidence type="ECO:0000256" key="9">
    <source>
        <dbReference type="ARBA" id="ARBA00036100"/>
    </source>
</evidence>
<comment type="subcellular location">
    <subcellularLocation>
        <location evidence="1">Membrane</location>
        <topology evidence="1">Multi-pass membrane protein</topology>
    </subcellularLocation>
</comment>
<evidence type="ECO:0000256" key="5">
    <source>
        <dbReference type="ARBA" id="ARBA00022989"/>
    </source>
</evidence>
<comment type="similarity">
    <text evidence="2 15">Belongs to the CDP-alcohol phosphatidyltransferase class-I family.</text>
</comment>
<keyword evidence="6 16" id="KW-0472">Membrane</keyword>
<keyword evidence="4 16" id="KW-0812">Transmembrane</keyword>
<protein>
    <recommendedName>
        <fullName evidence="13">diacylglycerol cholinephosphotransferase</fullName>
        <ecNumber evidence="13">2.7.8.2</ecNumber>
    </recommendedName>
</protein>
<dbReference type="PANTHER" id="PTHR10414:SF37">
    <property type="entry name" value="BB IN A BOXCAR, ISOFORM C"/>
    <property type="match status" value="1"/>
</dbReference>
<dbReference type="GO" id="GO:0004142">
    <property type="term" value="F:diacylglycerol cholinephosphotransferase activity"/>
    <property type="evidence" value="ECO:0007669"/>
    <property type="project" value="UniProtKB-EC"/>
</dbReference>
<keyword evidence="18" id="KW-1185">Reference proteome</keyword>
<dbReference type="EMBL" id="NCKV01000275">
    <property type="protein sequence ID" value="RWS31084.1"/>
    <property type="molecule type" value="Genomic_DNA"/>
</dbReference>
<dbReference type="GO" id="GO:0005789">
    <property type="term" value="C:endoplasmic reticulum membrane"/>
    <property type="evidence" value="ECO:0007669"/>
    <property type="project" value="TreeGrafter"/>
</dbReference>
<organism evidence="17 18">
    <name type="scientific">Leptotrombidium deliense</name>
    <dbReference type="NCBI Taxonomy" id="299467"/>
    <lineage>
        <taxon>Eukaryota</taxon>
        <taxon>Metazoa</taxon>
        <taxon>Ecdysozoa</taxon>
        <taxon>Arthropoda</taxon>
        <taxon>Chelicerata</taxon>
        <taxon>Arachnida</taxon>
        <taxon>Acari</taxon>
        <taxon>Acariformes</taxon>
        <taxon>Trombidiformes</taxon>
        <taxon>Prostigmata</taxon>
        <taxon>Anystina</taxon>
        <taxon>Parasitengona</taxon>
        <taxon>Trombiculoidea</taxon>
        <taxon>Trombiculidae</taxon>
        <taxon>Leptotrombidium</taxon>
    </lineage>
</organism>
<name>A0A443SUA8_9ACAR</name>
<comment type="catalytic activity">
    <reaction evidence="9">
        <text>1-hexadecanoyl-2-(4Z,7Z,10Z,13Z,16Z,19Z-docosahexaenoyl)-sn-glycerol + CDP-choline = 1-hexadecanoyl-2-(4Z,7Z,10Z,13Z,16Z,19Z-docosahexaenoyl)-sn-glycero-3-phosphocholine + CMP + H(+)</text>
        <dbReference type="Rhea" id="RHEA:54332"/>
        <dbReference type="ChEBI" id="CHEBI:15378"/>
        <dbReference type="ChEBI" id="CHEBI:58779"/>
        <dbReference type="ChEBI" id="CHEBI:60377"/>
        <dbReference type="ChEBI" id="CHEBI:74963"/>
        <dbReference type="ChEBI" id="CHEBI:82949"/>
    </reaction>
    <physiologicalReaction direction="left-to-right" evidence="9">
        <dbReference type="Rhea" id="RHEA:54333"/>
    </physiologicalReaction>
</comment>
<proteinExistence type="inferred from homology"/>
<evidence type="ECO:0000256" key="8">
    <source>
        <dbReference type="ARBA" id="ARBA00023264"/>
    </source>
</evidence>
<dbReference type="PANTHER" id="PTHR10414">
    <property type="entry name" value="ETHANOLAMINEPHOSPHOTRANSFERASE"/>
    <property type="match status" value="1"/>
</dbReference>
<dbReference type="FunFam" id="1.20.120.1760:FF:000002">
    <property type="entry name" value="Choline/ethanolamine phosphotransferase 1"/>
    <property type="match status" value="1"/>
</dbReference>
<keyword evidence="7" id="KW-0444">Lipid biosynthesis</keyword>
<accession>A0A443SUA8</accession>
<dbReference type="VEuPathDB" id="VectorBase:LDEU000958"/>
<dbReference type="InterPro" id="IPR048254">
    <property type="entry name" value="CDP_ALCOHOL_P_TRANSF_CS"/>
</dbReference>
<dbReference type="InterPro" id="IPR000462">
    <property type="entry name" value="CDP-OH_P_trans"/>
</dbReference>
<feature type="transmembrane region" description="Helical" evidence="16">
    <location>
        <begin position="213"/>
        <end position="235"/>
    </location>
</feature>
<gene>
    <name evidence="17" type="ORF">B4U80_04598</name>
</gene>
<evidence type="ECO:0000256" key="7">
    <source>
        <dbReference type="ARBA" id="ARBA00023209"/>
    </source>
</evidence>
<dbReference type="PROSITE" id="PS00379">
    <property type="entry name" value="CDP_ALCOHOL_P_TRANSF"/>
    <property type="match status" value="1"/>
</dbReference>
<evidence type="ECO:0000256" key="3">
    <source>
        <dbReference type="ARBA" id="ARBA00022679"/>
    </source>
</evidence>
<dbReference type="EC" id="2.7.8.2" evidence="13"/>
<evidence type="ECO:0000256" key="4">
    <source>
        <dbReference type="ARBA" id="ARBA00022692"/>
    </source>
</evidence>
<comment type="caution">
    <text evidence="17">The sequence shown here is derived from an EMBL/GenBank/DDBJ whole genome shotgun (WGS) entry which is preliminary data.</text>
</comment>
<evidence type="ECO:0000313" key="18">
    <source>
        <dbReference type="Proteomes" id="UP000288716"/>
    </source>
</evidence>
<dbReference type="GO" id="GO:0006646">
    <property type="term" value="P:phosphatidylethanolamine biosynthetic process"/>
    <property type="evidence" value="ECO:0007669"/>
    <property type="project" value="TreeGrafter"/>
</dbReference>
<keyword evidence="7" id="KW-0443">Lipid metabolism</keyword>
<evidence type="ECO:0000256" key="6">
    <source>
        <dbReference type="ARBA" id="ARBA00023136"/>
    </source>
</evidence>
<reference evidence="17 18" key="1">
    <citation type="journal article" date="2018" name="Gigascience">
        <title>Genomes of trombidid mites reveal novel predicted allergens and laterally-transferred genes associated with secondary metabolism.</title>
        <authorList>
            <person name="Dong X."/>
            <person name="Chaisiri K."/>
            <person name="Xia D."/>
            <person name="Armstrong S.D."/>
            <person name="Fang Y."/>
            <person name="Donnelly M.J."/>
            <person name="Kadowaki T."/>
            <person name="McGarry J.W."/>
            <person name="Darby A.C."/>
            <person name="Makepeace B.L."/>
        </authorList>
    </citation>
    <scope>NUCLEOTIDE SEQUENCE [LARGE SCALE GENOMIC DNA]</scope>
    <source>
        <strain evidence="17">UoL-UT</strain>
    </source>
</reference>
<feature type="transmembrane region" description="Helical" evidence="16">
    <location>
        <begin position="378"/>
        <end position="400"/>
    </location>
</feature>
<evidence type="ECO:0000256" key="2">
    <source>
        <dbReference type="ARBA" id="ARBA00010441"/>
    </source>
</evidence>
<keyword evidence="3 15" id="KW-0808">Transferase</keyword>
<evidence type="ECO:0000256" key="13">
    <source>
        <dbReference type="ARBA" id="ARBA00038987"/>
    </source>
</evidence>
<dbReference type="STRING" id="299467.A0A443SUA8"/>
<dbReference type="InterPro" id="IPR043130">
    <property type="entry name" value="CDP-OH_PTrfase_TM_dom"/>
</dbReference>
<comment type="catalytic activity">
    <reaction evidence="11">
        <text>1-hexadecanoyl-2-(9Z-octadecenoyl)-sn-glycerol + CDP-choline = 1-hexadecanoyl-2-(9Z-octadecenoyl)-sn-glycero-3-phosphocholine + CMP + H(+)</text>
        <dbReference type="Rhea" id="RHEA:54244"/>
        <dbReference type="ChEBI" id="CHEBI:15378"/>
        <dbReference type="ChEBI" id="CHEBI:58779"/>
        <dbReference type="ChEBI" id="CHEBI:60377"/>
        <dbReference type="ChEBI" id="CHEBI:73001"/>
        <dbReference type="ChEBI" id="CHEBI:75466"/>
    </reaction>
    <physiologicalReaction direction="left-to-right" evidence="11">
        <dbReference type="Rhea" id="RHEA:54245"/>
    </physiologicalReaction>
</comment>
<dbReference type="OrthoDB" id="196717at2759"/>
<evidence type="ECO:0000256" key="12">
    <source>
        <dbReference type="ARBA" id="ARBA00037890"/>
    </source>
</evidence>
<evidence type="ECO:0000313" key="17">
    <source>
        <dbReference type="EMBL" id="RWS31084.1"/>
    </source>
</evidence>